<reference evidence="1" key="1">
    <citation type="submission" date="2021-02" db="EMBL/GenBank/DDBJ databases">
        <authorList>
            <consortium name="DOE Joint Genome Institute"/>
            <person name="Ahrendt S."/>
            <person name="Looney B.P."/>
            <person name="Miyauchi S."/>
            <person name="Morin E."/>
            <person name="Drula E."/>
            <person name="Courty P.E."/>
            <person name="Chicoki N."/>
            <person name="Fauchery L."/>
            <person name="Kohler A."/>
            <person name="Kuo A."/>
            <person name="Labutti K."/>
            <person name="Pangilinan J."/>
            <person name="Lipzen A."/>
            <person name="Riley R."/>
            <person name="Andreopoulos W."/>
            <person name="He G."/>
            <person name="Johnson J."/>
            <person name="Barry K.W."/>
            <person name="Grigoriev I.V."/>
            <person name="Nagy L."/>
            <person name="Hibbett D."/>
            <person name="Henrissat B."/>
            <person name="Matheny P.B."/>
            <person name="Labbe J."/>
            <person name="Martin F."/>
        </authorList>
    </citation>
    <scope>NUCLEOTIDE SEQUENCE</scope>
    <source>
        <strain evidence="1">EC-137</strain>
    </source>
</reference>
<dbReference type="EMBL" id="MU273580">
    <property type="protein sequence ID" value="KAI0031439.1"/>
    <property type="molecule type" value="Genomic_DNA"/>
</dbReference>
<protein>
    <submittedName>
        <fullName evidence="1">Vacuolar amino acid transporter 5</fullName>
    </submittedName>
</protein>
<sequence length="462" mass="50261">MARYGAVEAFVDPDDARRGQYEDERAALLAAETKDEEAVRRNGHATLTSSVSNLANTIIGSGMLTFPLVLASAGIIPGILTCLLAGSVSAFGLYLLSVCARHTPHRRASFFAVANLTFPRAAVFFDVHSPIIFDAGRLTEDSFLIILKSLVPSVVASLYHDLAPERSPPEWAIDGRLWLTLLMIVLVPLCFMRHLHSLRHMSYVSLFSVGAEDVTVYLILIVIVCYFVPLEGMPPRGEVYIVKITSNFVSTFPVLVFAFTCAMNIFPIYNEVKTNSQARMNIIITSAIGSATLIYGVIAVFGYLTFGSNVGANIVAMYPATSLFVAVGQLAIAVLVLFSYPLQVHPCRNCLDKVFHFNTTAAPGELGGDDGDHTASESEMTPFKFFVLTMAIVASGFWIAFFVDDLQMVLSFVGSTGSTAISFILPGLFYWKMFGNEPGANKTLTRAAVALATYGGFILVFW</sequence>
<dbReference type="Proteomes" id="UP000814128">
    <property type="component" value="Unassembled WGS sequence"/>
</dbReference>
<organism evidence="1 2">
    <name type="scientific">Vararia minispora EC-137</name>
    <dbReference type="NCBI Taxonomy" id="1314806"/>
    <lineage>
        <taxon>Eukaryota</taxon>
        <taxon>Fungi</taxon>
        <taxon>Dikarya</taxon>
        <taxon>Basidiomycota</taxon>
        <taxon>Agaricomycotina</taxon>
        <taxon>Agaricomycetes</taxon>
        <taxon>Russulales</taxon>
        <taxon>Lachnocladiaceae</taxon>
        <taxon>Vararia</taxon>
    </lineage>
</organism>
<keyword evidence="2" id="KW-1185">Reference proteome</keyword>
<evidence type="ECO:0000313" key="2">
    <source>
        <dbReference type="Proteomes" id="UP000814128"/>
    </source>
</evidence>
<proteinExistence type="predicted"/>
<name>A0ACB8QI70_9AGAM</name>
<evidence type="ECO:0000313" key="1">
    <source>
        <dbReference type="EMBL" id="KAI0031439.1"/>
    </source>
</evidence>
<accession>A0ACB8QI70</accession>
<gene>
    <name evidence="1" type="ORF">K488DRAFT_71399</name>
</gene>
<reference evidence="1" key="2">
    <citation type="journal article" date="2022" name="New Phytol.">
        <title>Evolutionary transition to the ectomycorrhizal habit in the genomes of a hyperdiverse lineage of mushroom-forming fungi.</title>
        <authorList>
            <person name="Looney B."/>
            <person name="Miyauchi S."/>
            <person name="Morin E."/>
            <person name="Drula E."/>
            <person name="Courty P.E."/>
            <person name="Kohler A."/>
            <person name="Kuo A."/>
            <person name="LaButti K."/>
            <person name="Pangilinan J."/>
            <person name="Lipzen A."/>
            <person name="Riley R."/>
            <person name="Andreopoulos W."/>
            <person name="He G."/>
            <person name="Johnson J."/>
            <person name="Nolan M."/>
            <person name="Tritt A."/>
            <person name="Barry K.W."/>
            <person name="Grigoriev I.V."/>
            <person name="Nagy L.G."/>
            <person name="Hibbett D."/>
            <person name="Henrissat B."/>
            <person name="Matheny P.B."/>
            <person name="Labbe J."/>
            <person name="Martin F.M."/>
        </authorList>
    </citation>
    <scope>NUCLEOTIDE SEQUENCE</scope>
    <source>
        <strain evidence="1">EC-137</strain>
    </source>
</reference>
<comment type="caution">
    <text evidence="1">The sequence shown here is derived from an EMBL/GenBank/DDBJ whole genome shotgun (WGS) entry which is preliminary data.</text>
</comment>